<protein>
    <submittedName>
        <fullName evidence="6">Maltose permease MAL31</fullName>
    </submittedName>
</protein>
<dbReference type="Gene3D" id="1.20.1250.20">
    <property type="entry name" value="MFS general substrate transporter like domains"/>
    <property type="match status" value="1"/>
</dbReference>
<comment type="subcellular location">
    <subcellularLocation>
        <location evidence="1">Membrane</location>
        <topology evidence="1">Multi-pass membrane protein</topology>
    </subcellularLocation>
</comment>
<dbReference type="InterPro" id="IPR005828">
    <property type="entry name" value="MFS_sugar_transport-like"/>
</dbReference>
<evidence type="ECO:0000256" key="4">
    <source>
        <dbReference type="ARBA" id="ARBA00023136"/>
    </source>
</evidence>
<feature type="transmembrane region" description="Helical" evidence="5">
    <location>
        <begin position="195"/>
        <end position="213"/>
    </location>
</feature>
<dbReference type="EMBL" id="PKMI01000019">
    <property type="protein sequence ID" value="RBA16055.1"/>
    <property type="molecule type" value="Genomic_DNA"/>
</dbReference>
<evidence type="ECO:0000256" key="1">
    <source>
        <dbReference type="ARBA" id="ARBA00004141"/>
    </source>
</evidence>
<keyword evidence="2 5" id="KW-0812">Transmembrane</keyword>
<comment type="caution">
    <text evidence="6">The sequence shown here is derived from an EMBL/GenBank/DDBJ whole genome shotgun (WGS) entry which is preliminary data.</text>
</comment>
<feature type="transmembrane region" description="Helical" evidence="5">
    <location>
        <begin position="64"/>
        <end position="87"/>
    </location>
</feature>
<sequence length="226" mass="24947">MKYTIEAEQELEAGTSYWDCFKGANLRRTEISFVAFMCQQFEGTAITGNAVYFFTQAVVGIETAYNLSVVSLALSCVGVVMSWYLIYRFGRRSLYLFELWTSLIGLLAVATAATISNSQKSSYAQASIVICSVLIRFATTGPVCYAVLAEISSVSLRSKTISIARVAYYISQIVCNTLQTYLINPTGLNLKGKSGWVWSGSCSLLIMWAYFCLPETKLSTSRTRAS</sequence>
<evidence type="ECO:0000256" key="2">
    <source>
        <dbReference type="ARBA" id="ARBA00022692"/>
    </source>
</evidence>
<dbReference type="InterPro" id="IPR036259">
    <property type="entry name" value="MFS_trans_sf"/>
</dbReference>
<name>A0A365N5S1_GIBIN</name>
<dbReference type="SUPFAM" id="SSF103473">
    <property type="entry name" value="MFS general substrate transporter"/>
    <property type="match status" value="1"/>
</dbReference>
<accession>A0A365N5S1</accession>
<gene>
    <name evidence="6" type="ORF">FPRO05_11905</name>
</gene>
<dbReference type="GO" id="GO:0016020">
    <property type="term" value="C:membrane"/>
    <property type="evidence" value="ECO:0007669"/>
    <property type="project" value="UniProtKB-SubCell"/>
</dbReference>
<proteinExistence type="predicted"/>
<dbReference type="PANTHER" id="PTHR48022:SF83">
    <property type="entry name" value="MAJOR FACILITATOR SUPERFAMILY (MFS) PROFILE DOMAIN-CONTAINING PROTEIN"/>
    <property type="match status" value="1"/>
</dbReference>
<reference evidence="6 7" key="1">
    <citation type="submission" date="2017-12" db="EMBL/GenBank/DDBJ databases">
        <title>Genome sequence of the mycotoxigenic crop pathogen Fusarium proliferatum, strain ITEM 2341 from Date Palm.</title>
        <authorList>
            <person name="Almiman B.F."/>
            <person name="Shittu T.A."/>
            <person name="Muthumeenakshi S."/>
            <person name="Baroncelli R."/>
            <person name="Sreenivasaprasada S."/>
        </authorList>
    </citation>
    <scope>NUCLEOTIDE SEQUENCE [LARGE SCALE GENOMIC DNA]</scope>
    <source>
        <strain evidence="6 7">ITEM 2341</strain>
    </source>
</reference>
<dbReference type="GO" id="GO:0005351">
    <property type="term" value="F:carbohydrate:proton symporter activity"/>
    <property type="evidence" value="ECO:0007669"/>
    <property type="project" value="TreeGrafter"/>
</dbReference>
<dbReference type="PANTHER" id="PTHR48022">
    <property type="entry name" value="PLASTIDIC GLUCOSE TRANSPORTER 4"/>
    <property type="match status" value="1"/>
</dbReference>
<keyword evidence="4 5" id="KW-0472">Membrane</keyword>
<feature type="transmembrane region" description="Helical" evidence="5">
    <location>
        <begin position="94"/>
        <end position="115"/>
    </location>
</feature>
<evidence type="ECO:0000256" key="3">
    <source>
        <dbReference type="ARBA" id="ARBA00022989"/>
    </source>
</evidence>
<dbReference type="Pfam" id="PF00083">
    <property type="entry name" value="Sugar_tr"/>
    <property type="match status" value="1"/>
</dbReference>
<feature type="transmembrane region" description="Helical" evidence="5">
    <location>
        <begin position="163"/>
        <end position="183"/>
    </location>
</feature>
<dbReference type="Proteomes" id="UP000251714">
    <property type="component" value="Unassembled WGS sequence"/>
</dbReference>
<organism evidence="6 7">
    <name type="scientific">Gibberella intermedia</name>
    <name type="common">Bulb rot disease fungus</name>
    <name type="synonym">Fusarium proliferatum</name>
    <dbReference type="NCBI Taxonomy" id="948311"/>
    <lineage>
        <taxon>Eukaryota</taxon>
        <taxon>Fungi</taxon>
        <taxon>Dikarya</taxon>
        <taxon>Ascomycota</taxon>
        <taxon>Pezizomycotina</taxon>
        <taxon>Sordariomycetes</taxon>
        <taxon>Hypocreomycetidae</taxon>
        <taxon>Hypocreales</taxon>
        <taxon>Nectriaceae</taxon>
        <taxon>Fusarium</taxon>
        <taxon>Fusarium fujikuroi species complex</taxon>
    </lineage>
</organism>
<evidence type="ECO:0000313" key="6">
    <source>
        <dbReference type="EMBL" id="RBA16055.1"/>
    </source>
</evidence>
<dbReference type="AlphaFoldDB" id="A0A365N5S1"/>
<evidence type="ECO:0000313" key="7">
    <source>
        <dbReference type="Proteomes" id="UP000251714"/>
    </source>
</evidence>
<evidence type="ECO:0000256" key="5">
    <source>
        <dbReference type="SAM" id="Phobius"/>
    </source>
</evidence>
<dbReference type="InterPro" id="IPR050360">
    <property type="entry name" value="MFS_Sugar_Transporters"/>
</dbReference>
<feature type="transmembrane region" description="Helical" evidence="5">
    <location>
        <begin position="127"/>
        <end position="151"/>
    </location>
</feature>
<keyword evidence="3 5" id="KW-1133">Transmembrane helix</keyword>